<keyword evidence="3 6" id="KW-0378">Hydrolase</keyword>
<evidence type="ECO:0000313" key="7">
    <source>
        <dbReference type="Proteomes" id="UP000635245"/>
    </source>
</evidence>
<evidence type="ECO:0000256" key="2">
    <source>
        <dbReference type="ARBA" id="ARBA00022729"/>
    </source>
</evidence>
<dbReference type="GO" id="GO:0016787">
    <property type="term" value="F:hydrolase activity"/>
    <property type="evidence" value="ECO:0007669"/>
    <property type="project" value="UniProtKB-KW"/>
</dbReference>
<dbReference type="Pfam" id="PF00561">
    <property type="entry name" value="Abhydrolase_1"/>
    <property type="match status" value="1"/>
</dbReference>
<feature type="domain" description="AB hydrolase-1" evidence="4">
    <location>
        <begin position="79"/>
        <end position="261"/>
    </location>
</feature>
<name>A0A934QRL9_9PSEU</name>
<dbReference type="InterPro" id="IPR013595">
    <property type="entry name" value="Pept_S33_TAP-like_C"/>
</dbReference>
<gene>
    <name evidence="6" type="ORF">JHE00_07180</name>
</gene>
<dbReference type="Proteomes" id="UP000635245">
    <property type="component" value="Unassembled WGS sequence"/>
</dbReference>
<evidence type="ECO:0000256" key="3">
    <source>
        <dbReference type="ARBA" id="ARBA00022801"/>
    </source>
</evidence>
<dbReference type="SUPFAM" id="SSF53474">
    <property type="entry name" value="alpha/beta-Hydrolases"/>
    <property type="match status" value="1"/>
</dbReference>
<dbReference type="PANTHER" id="PTHR43248:SF29">
    <property type="entry name" value="TRIPEPTIDYL AMINOPEPTIDASE"/>
    <property type="match status" value="1"/>
</dbReference>
<comment type="caution">
    <text evidence="6">The sequence shown here is derived from an EMBL/GenBank/DDBJ whole genome shotgun (WGS) entry which is preliminary data.</text>
</comment>
<evidence type="ECO:0000313" key="6">
    <source>
        <dbReference type="EMBL" id="MBK1784109.1"/>
    </source>
</evidence>
<organism evidence="6 7">
    <name type="scientific">Prauserella cavernicola</name>
    <dbReference type="NCBI Taxonomy" id="2800127"/>
    <lineage>
        <taxon>Bacteria</taxon>
        <taxon>Bacillati</taxon>
        <taxon>Actinomycetota</taxon>
        <taxon>Actinomycetes</taxon>
        <taxon>Pseudonocardiales</taxon>
        <taxon>Pseudonocardiaceae</taxon>
        <taxon>Prauserella</taxon>
    </lineage>
</organism>
<proteinExistence type="inferred from homology"/>
<accession>A0A934QRL9</accession>
<dbReference type="Pfam" id="PF08386">
    <property type="entry name" value="Abhydrolase_4"/>
    <property type="match status" value="1"/>
</dbReference>
<evidence type="ECO:0000256" key="1">
    <source>
        <dbReference type="ARBA" id="ARBA00010088"/>
    </source>
</evidence>
<sequence>MAAIGFSGSMFAAPAVADEPATRVKWGPCPEDVVAGAAPTQLECGTVTVPLDYSTPDGEQIELTISRLASTKPDKRRGVLMLNPGGPGGSGLTQPAFLVSRGLPNSVMDSYDVIGMDTRGVGHSTKMGCGFTVDTEYGGNLPVYAPDDAAVTEQARIAKDVAEQCAKNDDRLKHLSTENTARDLDRIRAALGEEKTSYLGYSYGTALGATYASLFPERTDRVVLDSNLGDTHLGRDGLRRYALGMEDTFPDFAMWAAARHETYGLGSTPEQVRETYFELAERLDEHPMPGIDGAQFRSATLGLLYQRMQYGELAQTWQYVLDAEEGAAPPEPDAAADAAPSPSDNAWSVLLAVTCNDVEWAEDVDTYRSAVAEDREKYPMYGAAAANIQPCAFWAHERTEPPVAINDEGPANILIMQNKRDPVTPHRNGELMREKFEDRSRLVSADESGHGTYLLSDNSCALNIGTSYLVDGELPKDQVCQAD</sequence>
<keyword evidence="7" id="KW-1185">Reference proteome</keyword>
<feature type="domain" description="Peptidase S33 tripeptidyl aminopeptidase-like C-terminal" evidence="5">
    <location>
        <begin position="379"/>
        <end position="480"/>
    </location>
</feature>
<dbReference type="InterPro" id="IPR000073">
    <property type="entry name" value="AB_hydrolase_1"/>
</dbReference>
<reference evidence="6" key="1">
    <citation type="submission" date="2020-12" db="EMBL/GenBank/DDBJ databases">
        <title>Prauserella sp. ASG 168, a novel actinomycete isolated from cave rock.</title>
        <authorList>
            <person name="Suriyachadkun C."/>
        </authorList>
    </citation>
    <scope>NUCLEOTIDE SEQUENCE</scope>
    <source>
        <strain evidence="6">ASG 168</strain>
    </source>
</reference>
<dbReference type="EMBL" id="JAENJH010000002">
    <property type="protein sequence ID" value="MBK1784109.1"/>
    <property type="molecule type" value="Genomic_DNA"/>
</dbReference>
<dbReference type="PANTHER" id="PTHR43248">
    <property type="entry name" value="2-SUCCINYL-6-HYDROXY-2,4-CYCLOHEXADIENE-1-CARBOXYLATE SYNTHASE"/>
    <property type="match status" value="1"/>
</dbReference>
<comment type="similarity">
    <text evidence="1">Belongs to the peptidase S33 family.</text>
</comment>
<evidence type="ECO:0000259" key="4">
    <source>
        <dbReference type="Pfam" id="PF00561"/>
    </source>
</evidence>
<keyword evidence="2" id="KW-0732">Signal</keyword>
<dbReference type="InterPro" id="IPR029058">
    <property type="entry name" value="AB_hydrolase_fold"/>
</dbReference>
<dbReference type="Gene3D" id="3.40.50.1820">
    <property type="entry name" value="alpha/beta hydrolase"/>
    <property type="match status" value="1"/>
</dbReference>
<dbReference type="AlphaFoldDB" id="A0A934QRL9"/>
<protein>
    <submittedName>
        <fullName evidence="6">Alpha/beta fold hydrolase</fullName>
    </submittedName>
</protein>
<dbReference type="InterPro" id="IPR051601">
    <property type="entry name" value="Serine_prot/Carboxylest_S33"/>
</dbReference>
<evidence type="ECO:0000259" key="5">
    <source>
        <dbReference type="Pfam" id="PF08386"/>
    </source>
</evidence>